<dbReference type="SUPFAM" id="SSF52440">
    <property type="entry name" value="PreATP-grasp domain"/>
    <property type="match status" value="1"/>
</dbReference>
<dbReference type="Pfam" id="PF02785">
    <property type="entry name" value="Biotin_carb_C"/>
    <property type="match status" value="1"/>
</dbReference>
<sequence>MFSRIAIVNRGEAALRLLHTVGDLVEQTGARIETVALHTDVDSAATFVRRADHAYLLGPAASRPYLDLAVLERALVETGADAAWVGWGFVAENPDFVELCDRLGVAFIGPSAAAMRLLGDKIGSKLLAERVGVPVAAWSGGPVADLRAAVEAADAVGYPLMLKASAGGGGRGIRRIDSREELAEAFERTSSEAERAFGSGVMFLERLVIGARHVEVQVIADGQGTAWALGVRDCSVQRRNQKVIEESASPVLTRDQVEHIKAAAERLACAVEYRGACTVEFLYHPGTSTFAFLEVNTRLQVEHPITEATTGFDLVRAQLQVAAGRPLTGEPPRETGHAVEARLNAEDPDRDFTPCPGRIARLDLPTGPGVRVDTGVGAGDVIPAEFDSMIAKVIGYGATRAEALARLRRALAETTVVVEGGTTNKGFLLELLSHPEVVDGTADTAWVDRVRGASGRGDAPHLAVALAVAGIEAADAADEVSRAALLASARGGRPATDHEATRSFDFLAGTAGHRVEVTRTGIGRYHVSVPGATEATVEVRRFDRHAAELVVDGVRHRVVVDARDPVYHVEVEGTTHRLSRNEGGLLRAPMPGLVVAAPVAVGAEVLAGDPVVVLEAMKMESAVRAPARARLTELCVPVGTQVVAGAPLARLDVGERSGVDDGSTVEVRFPTAAEESAERRAAHLLDVLHDAVLGYGPVPVLDGYLAARRELADRPLAGEARLLRVFTAVCGLSGDRADDGGRAPREDFHWYLTTLDADRAGVSASFRRLLRAALAHYGVDDVERGDGVGEAVFRLHLALRRAGEAAEVVRALLRRWLTERPPAAPDREAVETALDHLASTARTAFPDLADTARAVLLRWFTGPARRRARARAHADARRHLHHLDNAPSAPDRAERLAAVAATPEPLVRLLTGRFDRTGAGPDPLLEALAHRHYGDQALGDVRTAEVGGCAFLVAEHLASGSRLVSTAVPFDRLAAAQRGIVELGQEQTVVADVHVLWDDFPADTDTAAELLLVPLGASELPEKIGRITVTATRRGGTGHHHFTFVPGTGGLVEDRLLRGLHPYVAERVQWERMSGFVLDRLPTGDDEVALFRCTAAGDPSDVRLLALGQVRGLTGRHRDDGAVELPAAEESLALCLGTIRHARLESGAAHSHRVLVYLWPPVDVEAPEVAAALERLLPDADGLDLAEVLVLGHRHADGAGDEADLAVRVVPDAQGRLRVVLGLPPVGPLRPLDGYARTVSNARARGVVHPHELAGLAAGAGGTFTEYDLDGDTLVPVDRPKGGNTAAVVVGVVSTPTPKHPQGVSRVVLLGDATKALGALSAPECRRVVAALDLAAALRLPVEWFAVSAGARISRESGTENMDWVAAVLRRIVEFTQDGGEVNIVVSGITVGAQPYWSAEATMLMHTKGVLVMVPGSAMVLTGKRSLDFSGGVSAEDNAGIGGYDRVMGPNGQAQYRAEDLAGARDVLMAHYDHAYVVPGETGPRAASTADPEDRDVTSYPHPAGDSPFTSVGQIFSAESNPDRKKPFDIRAVLRAVSDQDRPVLERWADLVGGETAVVLDAHLGGQPVCLLGIESTTVARRGFPPADGPGAYTSGTLFPRSSKKVARAINAASGVRPVVVLANLSGFDGSPESMRELQLEFGAEIGRAVVNFRGRIVFCVVSRYHGGAFVVFSKALNPGMTVLAVEGSFASVIGGAPAAAVVFSRDVDQRTAGDPRVLALTGAGGGGEDPARVRRAVRAEKLGEVAAEFDRIHDIHRAVEVGSVDRVLPARELRPGIIAAVRGASRPWRP</sequence>
<feature type="domain" description="CoA carboxyltransferase C-terminal" evidence="12">
    <location>
        <begin position="1504"/>
        <end position="1784"/>
    </location>
</feature>
<comment type="cofactor">
    <cofactor evidence="1">
        <name>biotin</name>
        <dbReference type="ChEBI" id="CHEBI:57586"/>
    </cofactor>
</comment>
<comment type="caution">
    <text evidence="13">The sequence shown here is derived from an EMBL/GenBank/DDBJ whole genome shotgun (WGS) entry which is preliminary data.</text>
</comment>
<dbReference type="EC" id="6.3.4.14" evidence="2"/>
<dbReference type="InterPro" id="IPR050856">
    <property type="entry name" value="Biotin_carboxylase_complex"/>
</dbReference>
<dbReference type="PROSITE" id="PS00867">
    <property type="entry name" value="CPSASE_2"/>
    <property type="match status" value="1"/>
</dbReference>
<dbReference type="SMART" id="SM00878">
    <property type="entry name" value="Biotin_carb_C"/>
    <property type="match status" value="1"/>
</dbReference>
<dbReference type="Gene3D" id="3.30.470.20">
    <property type="entry name" value="ATP-grasp fold, B domain"/>
    <property type="match status" value="1"/>
</dbReference>
<dbReference type="PANTHER" id="PTHR18866:SF33">
    <property type="entry name" value="METHYLCROTONOYL-COA CARBOXYLASE SUBUNIT ALPHA, MITOCHONDRIAL-RELATED"/>
    <property type="match status" value="1"/>
</dbReference>
<dbReference type="InterPro" id="IPR005482">
    <property type="entry name" value="Biotin_COase_C"/>
</dbReference>
<dbReference type="PROSITE" id="PS50975">
    <property type="entry name" value="ATP_GRASP"/>
    <property type="match status" value="1"/>
</dbReference>
<feature type="region of interest" description="Disordered" evidence="8">
    <location>
        <begin position="872"/>
        <end position="892"/>
    </location>
</feature>
<evidence type="ECO:0000256" key="7">
    <source>
        <dbReference type="PROSITE-ProRule" id="PRU00409"/>
    </source>
</evidence>
<dbReference type="InterPro" id="IPR011054">
    <property type="entry name" value="Rudment_hybrid_motif"/>
</dbReference>
<dbReference type="PROSITE" id="PS00866">
    <property type="entry name" value="CPSASE_1"/>
    <property type="match status" value="1"/>
</dbReference>
<dbReference type="Pfam" id="PF00289">
    <property type="entry name" value="Biotin_carb_N"/>
    <property type="match status" value="1"/>
</dbReference>
<evidence type="ECO:0000256" key="3">
    <source>
        <dbReference type="ARBA" id="ARBA00022598"/>
    </source>
</evidence>
<gene>
    <name evidence="13" type="ORF">CKY47_34335</name>
</gene>
<evidence type="ECO:0000256" key="8">
    <source>
        <dbReference type="SAM" id="MobiDB-lite"/>
    </source>
</evidence>
<dbReference type="CDD" id="cd06850">
    <property type="entry name" value="biotinyl_domain"/>
    <property type="match status" value="1"/>
</dbReference>
<keyword evidence="4 7" id="KW-0547">Nucleotide-binding</keyword>
<dbReference type="Proteomes" id="UP001225605">
    <property type="component" value="Unassembled WGS sequence"/>
</dbReference>
<dbReference type="PROSITE" id="PS50989">
    <property type="entry name" value="COA_CT_CTER"/>
    <property type="match status" value="1"/>
</dbReference>
<feature type="domain" description="Lipoyl-binding" evidence="9">
    <location>
        <begin position="569"/>
        <end position="652"/>
    </location>
</feature>
<dbReference type="SUPFAM" id="SSF51230">
    <property type="entry name" value="Single hybrid motif"/>
    <property type="match status" value="1"/>
</dbReference>
<organism evidence="13 14">
    <name type="scientific">Saccharothrix yanglingensis</name>
    <dbReference type="NCBI Taxonomy" id="659496"/>
    <lineage>
        <taxon>Bacteria</taxon>
        <taxon>Bacillati</taxon>
        <taxon>Actinomycetota</taxon>
        <taxon>Actinomycetes</taxon>
        <taxon>Pseudonocardiales</taxon>
        <taxon>Pseudonocardiaceae</taxon>
        <taxon>Saccharothrix</taxon>
    </lineage>
</organism>
<dbReference type="InterPro" id="IPR000089">
    <property type="entry name" value="Biotin_lipoyl"/>
</dbReference>
<evidence type="ECO:0000259" key="11">
    <source>
        <dbReference type="PROSITE" id="PS50979"/>
    </source>
</evidence>
<keyword evidence="6" id="KW-0092">Biotin</keyword>
<dbReference type="Pfam" id="PF01039">
    <property type="entry name" value="Carboxyl_trans"/>
    <property type="match status" value="1"/>
</dbReference>
<dbReference type="InterPro" id="IPR011761">
    <property type="entry name" value="ATP-grasp"/>
</dbReference>
<keyword evidence="5 7" id="KW-0067">ATP-binding</keyword>
<evidence type="ECO:0000313" key="14">
    <source>
        <dbReference type="Proteomes" id="UP001225605"/>
    </source>
</evidence>
<evidence type="ECO:0000256" key="1">
    <source>
        <dbReference type="ARBA" id="ARBA00001953"/>
    </source>
</evidence>
<dbReference type="Gene3D" id="3.90.226.10">
    <property type="entry name" value="2-enoyl-CoA Hydratase, Chain A, domain 1"/>
    <property type="match status" value="2"/>
</dbReference>
<dbReference type="InterPro" id="IPR016185">
    <property type="entry name" value="PreATP-grasp_dom_sf"/>
</dbReference>
<evidence type="ECO:0000259" key="9">
    <source>
        <dbReference type="PROSITE" id="PS50968"/>
    </source>
</evidence>
<proteinExistence type="predicted"/>
<dbReference type="InterPro" id="IPR005479">
    <property type="entry name" value="CPAse_ATP-bd"/>
</dbReference>
<dbReference type="Gene3D" id="2.40.50.100">
    <property type="match status" value="1"/>
</dbReference>
<evidence type="ECO:0000259" key="10">
    <source>
        <dbReference type="PROSITE" id="PS50975"/>
    </source>
</evidence>
<dbReference type="InterPro" id="IPR011763">
    <property type="entry name" value="COA_CT_C"/>
</dbReference>
<dbReference type="EMBL" id="NSDM01000025">
    <property type="protein sequence ID" value="MDQ2588938.1"/>
    <property type="molecule type" value="Genomic_DNA"/>
</dbReference>
<evidence type="ECO:0000256" key="5">
    <source>
        <dbReference type="ARBA" id="ARBA00022840"/>
    </source>
</evidence>
<dbReference type="PROSITE" id="PS50968">
    <property type="entry name" value="BIOTINYL_LIPOYL"/>
    <property type="match status" value="1"/>
</dbReference>
<dbReference type="InterPro" id="IPR029045">
    <property type="entry name" value="ClpP/crotonase-like_dom_sf"/>
</dbReference>
<evidence type="ECO:0000259" key="12">
    <source>
        <dbReference type="PROSITE" id="PS50989"/>
    </source>
</evidence>
<feature type="domain" description="ATP-grasp" evidence="10">
    <location>
        <begin position="125"/>
        <end position="323"/>
    </location>
</feature>
<dbReference type="PANTHER" id="PTHR18866">
    <property type="entry name" value="CARBOXYLASE:PYRUVATE/ACETYL-COA/PROPIONYL-COA CARBOXYLASE"/>
    <property type="match status" value="1"/>
</dbReference>
<keyword evidence="3" id="KW-0436">Ligase</keyword>
<accession>A0ABU0X9X2</accession>
<dbReference type="Pfam" id="PF02786">
    <property type="entry name" value="CPSase_L_D2"/>
    <property type="match status" value="1"/>
</dbReference>
<feature type="region of interest" description="Disordered" evidence="8">
    <location>
        <begin position="1480"/>
        <end position="1504"/>
    </location>
</feature>
<dbReference type="InterPro" id="IPR001882">
    <property type="entry name" value="Biotin_BS"/>
</dbReference>
<name>A0ABU0X9X2_9PSEU</name>
<dbReference type="SUPFAM" id="SSF52096">
    <property type="entry name" value="ClpP/crotonase"/>
    <property type="match status" value="2"/>
</dbReference>
<evidence type="ECO:0000313" key="13">
    <source>
        <dbReference type="EMBL" id="MDQ2588938.1"/>
    </source>
</evidence>
<dbReference type="InterPro" id="IPR034733">
    <property type="entry name" value="AcCoA_carboxyl_beta"/>
</dbReference>
<evidence type="ECO:0000256" key="4">
    <source>
        <dbReference type="ARBA" id="ARBA00022741"/>
    </source>
</evidence>
<dbReference type="PROSITE" id="PS50979">
    <property type="entry name" value="BC"/>
    <property type="match status" value="1"/>
</dbReference>
<keyword evidence="14" id="KW-1185">Reference proteome</keyword>
<protein>
    <recommendedName>
        <fullName evidence="2">biotin carboxylase</fullName>
        <ecNumber evidence="2">6.3.4.14</ecNumber>
    </recommendedName>
</protein>
<reference evidence="13 14" key="1">
    <citation type="submission" date="2017-06" db="EMBL/GenBank/DDBJ databases">
        <title>Cultured bacterium strain Saccharothrix yanglingensis Hhs.015.</title>
        <authorList>
            <person name="Xia Y."/>
        </authorList>
    </citation>
    <scope>NUCLEOTIDE SEQUENCE [LARGE SCALE GENOMIC DNA]</scope>
    <source>
        <strain evidence="13 14">Hhs.015</strain>
    </source>
</reference>
<dbReference type="SUPFAM" id="SSF51246">
    <property type="entry name" value="Rudiment single hybrid motif"/>
    <property type="match status" value="1"/>
</dbReference>
<evidence type="ECO:0000256" key="6">
    <source>
        <dbReference type="ARBA" id="ARBA00023267"/>
    </source>
</evidence>
<dbReference type="PROSITE" id="PS00188">
    <property type="entry name" value="BIOTIN"/>
    <property type="match status" value="1"/>
</dbReference>
<evidence type="ECO:0000256" key="2">
    <source>
        <dbReference type="ARBA" id="ARBA00013263"/>
    </source>
</evidence>
<dbReference type="Pfam" id="PF00364">
    <property type="entry name" value="Biotin_lipoyl"/>
    <property type="match status" value="1"/>
</dbReference>
<feature type="domain" description="Biotin carboxylation" evidence="11">
    <location>
        <begin position="1"/>
        <end position="452"/>
    </location>
</feature>
<dbReference type="InterPro" id="IPR011764">
    <property type="entry name" value="Biotin_carboxylation_dom"/>
</dbReference>
<dbReference type="SUPFAM" id="SSF56059">
    <property type="entry name" value="Glutathione synthetase ATP-binding domain-like"/>
    <property type="match status" value="1"/>
</dbReference>
<dbReference type="InterPro" id="IPR011053">
    <property type="entry name" value="Single_hybrid_motif"/>
</dbReference>
<dbReference type="RefSeq" id="WP_306750604.1">
    <property type="nucleotide sequence ID" value="NZ_NSDM01000025.1"/>
</dbReference>
<dbReference type="InterPro" id="IPR005481">
    <property type="entry name" value="BC-like_N"/>
</dbReference>